<evidence type="ECO:0008006" key="4">
    <source>
        <dbReference type="Google" id="ProtNLM"/>
    </source>
</evidence>
<evidence type="ECO:0000256" key="1">
    <source>
        <dbReference type="SAM" id="SignalP"/>
    </source>
</evidence>
<name>A0ABX2H4P2_9FIRM</name>
<proteinExistence type="predicted"/>
<evidence type="ECO:0000313" key="2">
    <source>
        <dbReference type="EMBL" id="NSG84240.1"/>
    </source>
</evidence>
<feature type="signal peptide" evidence="1">
    <location>
        <begin position="1"/>
        <end position="23"/>
    </location>
</feature>
<gene>
    <name evidence="2" type="ORF">G5B17_02020</name>
</gene>
<protein>
    <recommendedName>
        <fullName evidence="4">Surface layer protein A domain-containing protein</fullName>
    </recommendedName>
</protein>
<reference evidence="2 3" key="1">
    <citation type="journal article" date="2020" name="Cell Host Microbe">
        <title>Functional and Genomic Variation between Human-Derived Isolates of Lachnospiraceae Reveals Inter- and Intra-Species Diversity.</title>
        <authorList>
            <person name="Sorbara M.T."/>
            <person name="Littmann E.R."/>
            <person name="Fontana E."/>
            <person name="Moody T.U."/>
            <person name="Kohout C.E."/>
            <person name="Gjonbalaj M."/>
            <person name="Eaton V."/>
            <person name="Seok R."/>
            <person name="Leiner I.M."/>
            <person name="Pamer E.G."/>
        </authorList>
    </citation>
    <scope>NUCLEOTIDE SEQUENCE [LARGE SCALE GENOMIC DNA]</scope>
    <source>
        <strain evidence="2 3">MSK.17.74</strain>
    </source>
</reference>
<keyword evidence="3" id="KW-1185">Reference proteome</keyword>
<feature type="chain" id="PRO_5047505298" description="Surface layer protein A domain-containing protein" evidence="1">
    <location>
        <begin position="24"/>
        <end position="167"/>
    </location>
</feature>
<dbReference type="Proteomes" id="UP001644719">
    <property type="component" value="Unassembled WGS sequence"/>
</dbReference>
<dbReference type="RefSeq" id="WP_173769232.1">
    <property type="nucleotide sequence ID" value="NZ_JAAITS010000004.1"/>
</dbReference>
<keyword evidence="1" id="KW-0732">Signal</keyword>
<evidence type="ECO:0000313" key="3">
    <source>
        <dbReference type="Proteomes" id="UP001644719"/>
    </source>
</evidence>
<organism evidence="2 3">
    <name type="scientific">Blautia faecis</name>
    <dbReference type="NCBI Taxonomy" id="871665"/>
    <lineage>
        <taxon>Bacteria</taxon>
        <taxon>Bacillati</taxon>
        <taxon>Bacillota</taxon>
        <taxon>Clostridia</taxon>
        <taxon>Lachnospirales</taxon>
        <taxon>Lachnospiraceae</taxon>
        <taxon>Blautia</taxon>
    </lineage>
</organism>
<comment type="caution">
    <text evidence="2">The sequence shown here is derived from an EMBL/GenBank/DDBJ whole genome shotgun (WGS) entry which is preliminary data.</text>
</comment>
<sequence length="167" mass="18338">MKKFLVAATFAALTITTSTTVSAKANIRYGTGIVTGAKSITTQDGNVWHTKRKLHLHKGANVQVKFDTKGTRRKKDDTILKVSKAPKAKQAKPEVSIPISDIALVYTDSLGYTTLQLKDYGCVADDPNNISYETVKQIVNSYYVSVREATDSVTVTEPNGNIWSIRK</sequence>
<dbReference type="EMBL" id="JAAITS010000004">
    <property type="protein sequence ID" value="NSG84240.1"/>
    <property type="molecule type" value="Genomic_DNA"/>
</dbReference>
<accession>A0ABX2H4P2</accession>